<dbReference type="EMBL" id="NGAF01000092">
    <property type="protein sequence ID" value="OXR39674.1"/>
    <property type="molecule type" value="Genomic_DNA"/>
</dbReference>
<reference evidence="1 2" key="1">
    <citation type="submission" date="2017-07" db="EMBL/GenBank/DDBJ databases">
        <title>First draft Genome Sequence of Nocardia cerradoensis isolated from human infection.</title>
        <authorList>
            <person name="Carrasco G."/>
        </authorList>
    </citation>
    <scope>NUCLEOTIDE SEQUENCE [LARGE SCALE GENOMIC DNA]</scope>
    <source>
        <strain evidence="1 2">CNM20130759</strain>
    </source>
</reference>
<evidence type="ECO:0000313" key="1">
    <source>
        <dbReference type="EMBL" id="OXR39674.1"/>
    </source>
</evidence>
<keyword evidence="2" id="KW-1185">Reference proteome</keyword>
<gene>
    <name evidence="1" type="ORF">B7C42_08257</name>
</gene>
<proteinExistence type="predicted"/>
<dbReference type="Proteomes" id="UP000215506">
    <property type="component" value="Unassembled WGS sequence"/>
</dbReference>
<organism evidence="1 2">
    <name type="scientific">Nocardia cerradoensis</name>
    <dbReference type="NCBI Taxonomy" id="85688"/>
    <lineage>
        <taxon>Bacteria</taxon>
        <taxon>Bacillati</taxon>
        <taxon>Actinomycetota</taxon>
        <taxon>Actinomycetes</taxon>
        <taxon>Mycobacteriales</taxon>
        <taxon>Nocardiaceae</taxon>
        <taxon>Nocardia</taxon>
    </lineage>
</organism>
<evidence type="ECO:0000313" key="2">
    <source>
        <dbReference type="Proteomes" id="UP000215506"/>
    </source>
</evidence>
<name>A0A231GSS3_9NOCA</name>
<sequence length="98" mass="11162">MLNISEPLPRPNRLNPAGWCRMCGAWRCESADCIQQHESTFWGLCDECHGSQNFRTKGWCICTDGLVEYETHEDAVHSYDDLAAAIVRQEAWDFVVVA</sequence>
<accession>A0A231GSS3</accession>
<comment type="caution">
    <text evidence="1">The sequence shown here is derived from an EMBL/GenBank/DDBJ whole genome shotgun (WGS) entry which is preliminary data.</text>
</comment>
<dbReference type="AlphaFoldDB" id="A0A231GSS3"/>
<protein>
    <submittedName>
        <fullName evidence="1">Uncharacterized protein</fullName>
    </submittedName>
</protein>